<name>A0ABQ6LNU1_9RHOB</name>
<dbReference type="Pfam" id="PF17210">
    <property type="entry name" value="SdrD_B"/>
    <property type="match status" value="4"/>
</dbReference>
<dbReference type="PANTHER" id="PTHR23303:SF15">
    <property type="entry name" value="COLOSSIN-A"/>
    <property type="match status" value="1"/>
</dbReference>
<dbReference type="InterPro" id="IPR013783">
    <property type="entry name" value="Ig-like_fold"/>
</dbReference>
<protein>
    <recommendedName>
        <fullName evidence="5">SD-repeat containing protein B domain-containing protein</fullName>
    </recommendedName>
</protein>
<dbReference type="Gene3D" id="2.60.40.10">
    <property type="entry name" value="Immunoglobulins"/>
    <property type="match status" value="4"/>
</dbReference>
<feature type="region of interest" description="Disordered" evidence="4">
    <location>
        <begin position="468"/>
        <end position="488"/>
    </location>
</feature>
<dbReference type="PANTHER" id="PTHR23303">
    <property type="entry name" value="CARBOXYPEPTIDASE REGULATORY REGION-CONTAINING"/>
    <property type="match status" value="1"/>
</dbReference>
<evidence type="ECO:0000256" key="2">
    <source>
        <dbReference type="ARBA" id="ARBA00022525"/>
    </source>
</evidence>
<feature type="domain" description="SD-repeat containing protein B" evidence="5">
    <location>
        <begin position="1550"/>
        <end position="1658"/>
    </location>
</feature>
<keyword evidence="7" id="KW-1185">Reference proteome</keyword>
<dbReference type="RefSeq" id="WP_285674056.1">
    <property type="nucleotide sequence ID" value="NZ_BSYI01000045.1"/>
</dbReference>
<gene>
    <name evidence="6" type="ORF">LNKW23_41050</name>
</gene>
<accession>A0ABQ6LNU1</accession>
<dbReference type="InterPro" id="IPR033764">
    <property type="entry name" value="Sdr_B"/>
</dbReference>
<evidence type="ECO:0000313" key="6">
    <source>
        <dbReference type="EMBL" id="GMG84889.1"/>
    </source>
</evidence>
<evidence type="ECO:0000313" key="7">
    <source>
        <dbReference type="Proteomes" id="UP001239909"/>
    </source>
</evidence>
<dbReference type="Proteomes" id="UP001239909">
    <property type="component" value="Unassembled WGS sequence"/>
</dbReference>
<comment type="subcellular location">
    <subcellularLocation>
        <location evidence="1">Secreted</location>
    </subcellularLocation>
</comment>
<feature type="domain" description="SD-repeat containing protein B" evidence="5">
    <location>
        <begin position="1786"/>
        <end position="1895"/>
    </location>
</feature>
<evidence type="ECO:0000256" key="1">
    <source>
        <dbReference type="ARBA" id="ARBA00004613"/>
    </source>
</evidence>
<dbReference type="SUPFAM" id="SSF117074">
    <property type="entry name" value="Hypothetical protein PA1324"/>
    <property type="match status" value="4"/>
</dbReference>
<evidence type="ECO:0000259" key="5">
    <source>
        <dbReference type="Pfam" id="PF17210"/>
    </source>
</evidence>
<proteinExistence type="predicted"/>
<feature type="domain" description="SD-repeat containing protein B" evidence="5">
    <location>
        <begin position="1668"/>
        <end position="1776"/>
    </location>
</feature>
<comment type="caution">
    <text evidence="6">The sequence shown here is derived from an EMBL/GenBank/DDBJ whole genome shotgun (WGS) entry which is preliminary data.</text>
</comment>
<reference evidence="6 7" key="1">
    <citation type="submission" date="2023-04" db="EMBL/GenBank/DDBJ databases">
        <title>Marinoamorphus aggregata gen. nov., sp. Nov., isolate from tissue of brittle star Ophioplocus japonicus.</title>
        <authorList>
            <person name="Kawano K."/>
            <person name="Sawayama S."/>
            <person name="Nakagawa S."/>
        </authorList>
    </citation>
    <scope>NUCLEOTIDE SEQUENCE [LARGE SCALE GENOMIC DNA]</scope>
    <source>
        <strain evidence="6 7">NKW23</strain>
    </source>
</reference>
<feature type="domain" description="SD-repeat containing protein B" evidence="5">
    <location>
        <begin position="1436"/>
        <end position="1543"/>
    </location>
</feature>
<organism evidence="6 7">
    <name type="scientific">Paralimibaculum aggregatum</name>
    <dbReference type="NCBI Taxonomy" id="3036245"/>
    <lineage>
        <taxon>Bacteria</taxon>
        <taxon>Pseudomonadati</taxon>
        <taxon>Pseudomonadota</taxon>
        <taxon>Alphaproteobacteria</taxon>
        <taxon>Rhodobacterales</taxon>
        <taxon>Paracoccaceae</taxon>
        <taxon>Paralimibaculum</taxon>
    </lineage>
</organism>
<dbReference type="EMBL" id="BSYI01000045">
    <property type="protein sequence ID" value="GMG84889.1"/>
    <property type="molecule type" value="Genomic_DNA"/>
</dbReference>
<evidence type="ECO:0000256" key="4">
    <source>
        <dbReference type="SAM" id="MobiDB-lite"/>
    </source>
</evidence>
<dbReference type="InterPro" id="IPR051417">
    <property type="entry name" value="SDr/BOS_complex"/>
</dbReference>
<evidence type="ECO:0000256" key="3">
    <source>
        <dbReference type="ARBA" id="ARBA00022729"/>
    </source>
</evidence>
<keyword evidence="3" id="KW-0732">Signal</keyword>
<sequence length="2637" mass="270198">MTTSSTGQVIGQAGVLDVAQSNSNEWHYIAFDQSIRNPVVVLMVNTTNSSHPVVMRADGINDDGFYFQIDEWEYQNGAHPVESISWMAVAEGIHTLEDGSTIVAENFTVSDSFTEISFDSGFDGSHSFSAAPIVLAQTVTTNDEDAVTTRLRNIDSDSFEIKLQGEEAHTAHGNETVSVIAIDPGAGANAGSTGDTVTHNEHEITFDNGVSGNVVFFAQMQSTDGGDTATVRASYVDGSGATVYVEEEQSKNDETSHTSEEVGYLALEAGALLASMSIALEGDSAGVSYYENLYDAGLADLASDLDSGLDATTVLLADFDNNDRSEIAYETGYHTEYDTLVGNKKNAVSEFVAAQLDGAAGRINFEIQAEGGGHEAQGHQYEDWFAVEINTGSGWERIDTFYATDWIDGKQVFTGSSGRSFIQDSYTTLSYDIEAGNDSVQLRFKSHSTAASEVWRVDNVAVEALNSSTGVASENTPTDPGTATTNSTTTEVDAVDDDLIVSASEAAGDVDLNVLDNDDPDGAVVSAFGSGAPGTLLAGSNGGVATLDANGEFDFNAAGAFDDLAAGETRTTTFTYEITDPNGGGGGTTHDQLVYDFSGPDGFEAQARIIEVNGTLQVTVEVLENGGDIGDIRGLFFHVADESLLSGLVATGPDVGTTQFFANSVKNLGNGANMNGATSGFDGGVEIGSQGQAGDDIQFTQFVLSHSSQTLSLDLLTGQEFGLRTTSVGPDGGAREDSLKLIGTESPDGPAPVDTATITVTVIGTTGDNSGGDNPPIAEDNAYTINEDEEIGAGQAVQANIILDADPADGLVDRDEDGDGFSLTTVTVDGTDYAPGDSFPLTLTGGGKTITGIATVDADGNLTFVPDAGTEDTLFDGDSVSTTFQYTITSDVAGDSTTVRETVTFDDLSGGDYVTDQIDGMTISAFRPGSSQDVARIYDTTQFGEDNDLRASTTGQLSNVLIVQENNGSDTAPDDNAGGGTIIFDFDAPATLYTIDLIDTEEPTPQIVLTKADGSTVTLNGTVTGNGEAARFDIAQAAALQGEDATDVVQLKIVLAGSGAVDNLDVALTEPGDPATSTANVTITVNGESPDVIVVEPADDHYAFSEDGSVLQDDATVGGANIVDGDDRGFTGLPFPVAGGVQDGTDFADLTVTGLSLGSSNVALQPGETLAVGQPAGVIVTAPDGDAYTGTLTIDADGNFTFVVDDFESLEQDETITFAVDYEVSRPGGTTSTETTLDFEILTGPAPDGGGALVSDLGNGISVLATRGSDPTNRAMILNSDGVVTGNDPDLNVGQGGVLIISEDMDQSDPDDQAGGGTLEFTFATPRSIESLDFIDTEEPTPQITLEKADGSTITFAGPITVDGGVAPGFDIAAAAAAAGGDSANVVKMTIVLAGSGALDNLRTVEEGDAPITDTATVNITVVGEAEPGGAITGQAFFDAGADGQYDIGTDDLLGGVEVQLIAADGSVTGTTTAEADGSYIFSDVDAGEYTVRFLNPDETGLAFTAQDVGADETDSDADPTTGEVLGVTVVSGETTENVDAGFIDAMTGAIGDFVWLDADGDGLQGGSEAGVDGVTVELLSGGAVIGTTTTVDGVYGFTGLAEGDYQVRFTNPDGSLYDFTTADAGDDALDSDADATGTTGTITLARGEVNNDVDAGLVEQPDPMTGAIGDFVWLDADGDGLQGGSEAGVDGVTVELLSGGAVIGTTTTVDGVYGFTGLAEGDYQVRFTNPDGSLYDFTTADAGDDALDSDADATGTTGTITLARGEVNNDVDAGLVEQPDPMTGAIGDFVWLDADGDGLQGGSEAGVDGVTVELLSGGAVIGTTTTVDGVYGFTGLAEGDYQVRFVLAPDGGLTFTAADAGDDALDSDADVITGETGTITLARGEVNNDVDAGLIDDGSGQSDEITIAGNITTDRAQSQAIAVIVDVSNPAAGTGGGGQYAAAGDANASGRAGTPVDFAIMGVWELATQLAGSDRGDQEIAIVTNARASDGRTIASGPAAGSPINTTLTEFNGQPLTADAIVQAAGGIGVTDISVAASNLNASGMFAGLFDFVEDLTVEEQAEFDTVDIGTALSRAAKYLGEEGAETNQTILLAASTGFSESRNAPDPADDPNLIGDDVTGGDSLIAGKAGLDPDPYFGELGDLDSDGDIDPVEGLIDPGLFGLRTEGLQNGTEIVVASFFDRSPVDTEDYLRTLTGASETDTVSITGFETTTNLGVINVNGSPWAALGGQKFNFTGFLAANKQIKGASVVFTNGTVTDGTVLELRAEFAAMVGVTEVDLFDLFTAQFGVFDAFEIRDYDPYSSVGVVYAINGGVDIADTGLIDLTNYVATELGITEAPIFDFTDTSDLGQGILVVDPGGVDFGGGSEVWLLDQTKTDADILAAGYDPATINRVSDINPNLYWDPVNEQLVDITDYDGFASNALATVNIPAAVLATLNVTEVVETTDGGGETTYAITASDADGGATVETHFDVLFTGTSSSLSVIEIDSELYLEASEILSGITGNEIEVAETAPFGLSGLVDDPDLLDIVSFAIVGTDGSGEVGILIDDSDPGIDLTGAGLDVAPDTTVEPLDGATDYFARIGVEYLEDGATPDGMGTADDTFDIAVDVTTDGDGNVTGISFNGELLDLIEDSLLA</sequence>
<keyword evidence="2" id="KW-0964">Secreted</keyword>